<organism evidence="11 12">
    <name type="scientific">Chaetoceros tenuissimus</name>
    <dbReference type="NCBI Taxonomy" id="426638"/>
    <lineage>
        <taxon>Eukaryota</taxon>
        <taxon>Sar</taxon>
        <taxon>Stramenopiles</taxon>
        <taxon>Ochrophyta</taxon>
        <taxon>Bacillariophyta</taxon>
        <taxon>Coscinodiscophyceae</taxon>
        <taxon>Chaetocerotophycidae</taxon>
        <taxon>Chaetocerotales</taxon>
        <taxon>Chaetocerotaceae</taxon>
        <taxon>Chaetoceros</taxon>
    </lineage>
</organism>
<accession>A0AAD3CVL9</accession>
<feature type="compositionally biased region" description="Low complexity" evidence="7">
    <location>
        <begin position="53"/>
        <end position="69"/>
    </location>
</feature>
<dbReference type="InterPro" id="IPR000898">
    <property type="entry name" value="Indolamine_dOase"/>
</dbReference>
<evidence type="ECO:0000256" key="6">
    <source>
        <dbReference type="ARBA" id="ARBA00038168"/>
    </source>
</evidence>
<dbReference type="InterPro" id="IPR017938">
    <property type="entry name" value="Riboflavin_synthase-like_b-brl"/>
</dbReference>
<dbReference type="SUPFAM" id="SSF63380">
    <property type="entry name" value="Riboflavin synthase domain-like"/>
    <property type="match status" value="1"/>
</dbReference>
<dbReference type="PANTHER" id="PTHR19359">
    <property type="entry name" value="CYTOCHROME B5"/>
    <property type="match status" value="1"/>
</dbReference>
<sequence length="1417" mass="162043">MLKALRNKRKKSKKQNSPNGSNSAASSSISSFPTRDIGQLETDTRKAHAVECTTSYSKTPTGPSSSSRSKSVRIMEIPTSENYVSQENDSGQFKESFLSPKSENSSQDELGSNISCPHSVKEIEFHPPQHTSGDRNKSTCPFSGSGNGDLQHEENDSKRHDSDDRMLKVQAYMKQTRLNALSSFELGKIRSRNKIGRRMSLQTDTTLKKNVEREKFQKTFVSGKCPVFQGAASVNANLLEKVMAEINAENEFQGEIEERELFGNPSVDGYFSREYGFLCPDYNHALNSLMNSEGRIWYDMGLRIQGLLKQNKFLEAIDKMEVLDGSKETCPDECLQIAASILVHLVIAYRAACQRNFIEFTETPSLYIPLTHICRRLGRRDIYMSAEDLMYNQRPSQGKDFAIDNCEMLTPIYGTKAESIMSRLFCESNIYVKDMLNAILALCRGEWKVEYISCIIHTIKDFTRALGNAVPESNRKKGIDPVEFNVAFANAVAPLKSNVPALSGAGCPIFFLVDSMIGRQEWGSVMGKDLQLTKHYMPKNWRRFLEYVRQKKLYKHVPFDFEYLWVLLKDSYCGDRGWLGRHKYRAYQFIELAKNLGRSSNKGSASGEEVIDMLENSRVERDFSLTSDRGSYEMCHFQGRISKVKRVSEDRDLKMITIESKKKIFLNIGDHIAVLMKNSDDKVWRFSTKHHLNLNTFLSFNDGTLTSSWKRLLDFESLDYTVYNLLMCAKLHGTYQKVDITNLCHKMLPEEPRLYSFASLHPEDKAIHSFDMLVRNTGPGGCSAFLHESEGKDVSFGISTGANLVIPRIKTRPIVVIAAGSGIGTYLPMIFNDGIVNPKIAFLAFRTEHTVPLLDDHFKHAVNYGKLNLFVELSRENISLRSRNRMLLRNETGVRYIDALMIEEAELLEDLALSIEDGGREATFYICGNSEFFTTVRATLDKIDPSMVPSLVRDGRLNLEVQARGEIEGKGGEKVVHLRELCTHNKMNDYWTVIDGKCYDFTDYIAWHPGGSNMLQLVAGTDCSSFWKVVGHSRDRMVYSQIHAYQIGIFDDSNDDGLMEYLEFVTRCENYFTLYQQKDDLFKTICDSYGRIQRLIETVLGREFYKIVLLFVKDISIRSRIFTRLYVCLHGRMRAISNCLYSVSEMPKGHHQQKSGAMSDALRRVTVEEKKCLAKRMRDCSKDFFARCKDAIIFASDSIYNTTLDLETVHNRLCFRLVSALEQFYVGMAKPLPTSSIKGWKVIQNEVLERKTFVLRFKSFHGKQIPQVFQDTINTDVLGDIDDDFYLLDDLESHLSKDRMSFKRDMKVHYDDAIMAGWLNNDASLRKIFDALDKDSDGFITRDDFENVRNSKIVDPKDLNSIKEEFDRRGNDYKTMNFCDYIISRSSSELRLNNICSFLRRNSLPTFRSSSTEDVYN</sequence>
<dbReference type="InterPro" id="IPR001199">
    <property type="entry name" value="Cyt_B5-like_heme/steroid-bd"/>
</dbReference>
<dbReference type="InterPro" id="IPR037217">
    <property type="entry name" value="Trp/Indoleamine_2_3_dOase-like"/>
</dbReference>
<dbReference type="SUPFAM" id="SSF47473">
    <property type="entry name" value="EF-hand"/>
    <property type="match status" value="1"/>
</dbReference>
<feature type="region of interest" description="Disordered" evidence="7">
    <location>
        <begin position="1"/>
        <end position="164"/>
    </location>
</feature>
<dbReference type="Proteomes" id="UP001054902">
    <property type="component" value="Unassembled WGS sequence"/>
</dbReference>
<feature type="compositionally biased region" description="Low complexity" evidence="7">
    <location>
        <begin position="15"/>
        <end position="31"/>
    </location>
</feature>
<dbReference type="InterPro" id="IPR011992">
    <property type="entry name" value="EF-hand-dom_pair"/>
</dbReference>
<dbReference type="InterPro" id="IPR017927">
    <property type="entry name" value="FAD-bd_FR_type"/>
</dbReference>
<dbReference type="GO" id="GO:0005509">
    <property type="term" value="F:calcium ion binding"/>
    <property type="evidence" value="ECO:0007669"/>
    <property type="project" value="InterPro"/>
</dbReference>
<comment type="similarity">
    <text evidence="6">Belongs to the cytochrome b5 family.</text>
</comment>
<dbReference type="GO" id="GO:0019441">
    <property type="term" value="P:L-tryptophan catabolic process to kynurenine"/>
    <property type="evidence" value="ECO:0007669"/>
    <property type="project" value="InterPro"/>
</dbReference>
<dbReference type="Pfam" id="PF01231">
    <property type="entry name" value="IDO"/>
    <property type="match status" value="1"/>
</dbReference>
<keyword evidence="2" id="KW-0349">Heme</keyword>
<evidence type="ECO:0000256" key="3">
    <source>
        <dbReference type="ARBA" id="ARBA00022723"/>
    </source>
</evidence>
<dbReference type="PROSITE" id="PS50255">
    <property type="entry name" value="CYTOCHROME_B5_2"/>
    <property type="match status" value="1"/>
</dbReference>
<keyword evidence="5" id="KW-0408">Iron</keyword>
<comment type="caution">
    <text evidence="11">The sequence shown here is derived from an EMBL/GenBank/DDBJ whole genome shotgun (WGS) entry which is preliminary data.</text>
</comment>
<comment type="similarity">
    <text evidence="1">Belongs to the indoleamine 2,3-dioxygenase family.</text>
</comment>
<proteinExistence type="inferred from homology"/>
<dbReference type="Pfam" id="PF00173">
    <property type="entry name" value="Cyt-b5"/>
    <property type="match status" value="1"/>
</dbReference>
<dbReference type="SUPFAM" id="SSF52343">
    <property type="entry name" value="Ferredoxin reductase-like, C-terminal NADP-linked domain"/>
    <property type="match status" value="1"/>
</dbReference>
<evidence type="ECO:0000259" key="10">
    <source>
        <dbReference type="PROSITE" id="PS51384"/>
    </source>
</evidence>
<dbReference type="InterPro" id="IPR036400">
    <property type="entry name" value="Cyt_B5-like_heme/steroid_sf"/>
</dbReference>
<evidence type="ECO:0000256" key="7">
    <source>
        <dbReference type="SAM" id="MobiDB-lite"/>
    </source>
</evidence>
<evidence type="ECO:0000256" key="4">
    <source>
        <dbReference type="ARBA" id="ARBA00022837"/>
    </source>
</evidence>
<name>A0AAD3CVL9_9STRA</name>
<feature type="domain" description="FAD-binding FR-type" evidence="10">
    <location>
        <begin position="634"/>
        <end position="828"/>
    </location>
</feature>
<dbReference type="Gene3D" id="3.10.120.10">
    <property type="entry name" value="Cytochrome b5-like heme/steroid binding domain"/>
    <property type="match status" value="1"/>
</dbReference>
<dbReference type="GO" id="GO:0016020">
    <property type="term" value="C:membrane"/>
    <property type="evidence" value="ECO:0007669"/>
    <property type="project" value="TreeGrafter"/>
</dbReference>
<dbReference type="SUPFAM" id="SSF140959">
    <property type="entry name" value="Indolic compounds 2,3-dioxygenase-like"/>
    <property type="match status" value="1"/>
</dbReference>
<dbReference type="InterPro" id="IPR018506">
    <property type="entry name" value="Cyt_B5_heme-BS"/>
</dbReference>
<feature type="compositionally biased region" description="Basic and acidic residues" evidence="7">
    <location>
        <begin position="150"/>
        <end position="164"/>
    </location>
</feature>
<feature type="domain" description="EF-hand" evidence="8">
    <location>
        <begin position="1320"/>
        <end position="1355"/>
    </location>
</feature>
<dbReference type="PROSITE" id="PS00018">
    <property type="entry name" value="EF_HAND_1"/>
    <property type="match status" value="2"/>
</dbReference>
<evidence type="ECO:0000313" key="11">
    <source>
        <dbReference type="EMBL" id="GFH52798.1"/>
    </source>
</evidence>
<keyword evidence="4" id="KW-0106">Calcium</keyword>
<dbReference type="InterPro" id="IPR050668">
    <property type="entry name" value="Cytochrome_b5"/>
</dbReference>
<protein>
    <submittedName>
        <fullName evidence="11">Uncharacterized protein</fullName>
    </submittedName>
</protein>
<evidence type="ECO:0000259" key="8">
    <source>
        <dbReference type="PROSITE" id="PS50222"/>
    </source>
</evidence>
<evidence type="ECO:0000256" key="5">
    <source>
        <dbReference type="ARBA" id="ARBA00023004"/>
    </source>
</evidence>
<dbReference type="InterPro" id="IPR039261">
    <property type="entry name" value="FNR_nucleotide-bd"/>
</dbReference>
<gene>
    <name evidence="11" type="ORF">CTEN210_09274</name>
</gene>
<reference evidence="11 12" key="1">
    <citation type="journal article" date="2021" name="Sci. Rep.">
        <title>The genome of the diatom Chaetoceros tenuissimus carries an ancient integrated fragment of an extant virus.</title>
        <authorList>
            <person name="Hongo Y."/>
            <person name="Kimura K."/>
            <person name="Takaki Y."/>
            <person name="Yoshida Y."/>
            <person name="Baba S."/>
            <person name="Kobayashi G."/>
            <person name="Nagasaki K."/>
            <person name="Hano T."/>
            <person name="Tomaru Y."/>
        </authorList>
    </citation>
    <scope>NUCLEOTIDE SEQUENCE [LARGE SCALE GENOMIC DNA]</scope>
    <source>
        <strain evidence="11 12">NIES-3715</strain>
    </source>
</reference>
<keyword evidence="3" id="KW-0479">Metal-binding</keyword>
<dbReference type="Gene3D" id="3.40.50.80">
    <property type="entry name" value="Nucleotide-binding domain of ferredoxin-NADP reductase (FNR) module"/>
    <property type="match status" value="1"/>
</dbReference>
<evidence type="ECO:0000259" key="9">
    <source>
        <dbReference type="PROSITE" id="PS50255"/>
    </source>
</evidence>
<dbReference type="SUPFAM" id="SSF55856">
    <property type="entry name" value="Cytochrome b5-like heme/steroid binding domain"/>
    <property type="match status" value="1"/>
</dbReference>
<feature type="domain" description="Cytochrome b5 heme-binding" evidence="9">
    <location>
        <begin position="973"/>
        <end position="1051"/>
    </location>
</feature>
<evidence type="ECO:0000256" key="2">
    <source>
        <dbReference type="ARBA" id="ARBA00022617"/>
    </source>
</evidence>
<dbReference type="EMBL" id="BLLK01000046">
    <property type="protein sequence ID" value="GFH52798.1"/>
    <property type="molecule type" value="Genomic_DNA"/>
</dbReference>
<evidence type="ECO:0000256" key="1">
    <source>
        <dbReference type="ARBA" id="ARBA00007119"/>
    </source>
</evidence>
<dbReference type="GO" id="GO:0020037">
    <property type="term" value="F:heme binding"/>
    <property type="evidence" value="ECO:0007669"/>
    <property type="project" value="InterPro"/>
</dbReference>
<dbReference type="GO" id="GO:0016702">
    <property type="term" value="F:oxidoreductase activity, acting on single donors with incorporation of molecular oxygen, incorporation of two atoms of oxygen"/>
    <property type="evidence" value="ECO:0007669"/>
    <property type="project" value="UniProtKB-ARBA"/>
</dbReference>
<evidence type="ECO:0000313" key="12">
    <source>
        <dbReference type="Proteomes" id="UP001054902"/>
    </source>
</evidence>
<dbReference type="InterPro" id="IPR002048">
    <property type="entry name" value="EF_hand_dom"/>
</dbReference>
<dbReference type="PROSITE" id="PS50222">
    <property type="entry name" value="EF_HAND_2"/>
    <property type="match status" value="1"/>
</dbReference>
<feature type="compositionally biased region" description="Polar residues" evidence="7">
    <location>
        <begin position="79"/>
        <end position="116"/>
    </location>
</feature>
<feature type="compositionally biased region" description="Basic residues" evidence="7">
    <location>
        <begin position="1"/>
        <end position="14"/>
    </location>
</feature>
<dbReference type="InterPro" id="IPR018247">
    <property type="entry name" value="EF_Hand_1_Ca_BS"/>
</dbReference>
<dbReference type="SMART" id="SM01117">
    <property type="entry name" value="Cyt-b5"/>
    <property type="match status" value="1"/>
</dbReference>
<dbReference type="Gene3D" id="1.10.238.10">
    <property type="entry name" value="EF-hand"/>
    <property type="match status" value="1"/>
</dbReference>
<feature type="compositionally biased region" description="Basic and acidic residues" evidence="7">
    <location>
        <begin position="119"/>
        <end position="137"/>
    </location>
</feature>
<keyword evidence="12" id="KW-1185">Reference proteome</keyword>
<dbReference type="PROSITE" id="PS00191">
    <property type="entry name" value="CYTOCHROME_B5_1"/>
    <property type="match status" value="1"/>
</dbReference>
<dbReference type="PROSITE" id="PS51384">
    <property type="entry name" value="FAD_FR"/>
    <property type="match status" value="1"/>
</dbReference>